<evidence type="ECO:0000313" key="3">
    <source>
        <dbReference type="Proteomes" id="UP000077927"/>
    </source>
</evidence>
<dbReference type="AlphaFoldDB" id="A0AAC9BGU1"/>
<proteinExistence type="predicted"/>
<sequence length="63" mass="7178">MGRHGFRRSPTGRCGQASIRAPGADFYTSYMSINMKEVIVPYLVAWFLGLPAFVLLLMWLFVH</sequence>
<keyword evidence="1" id="KW-0812">Transmembrane</keyword>
<evidence type="ECO:0000313" key="2">
    <source>
        <dbReference type="EMBL" id="ANH72333.1"/>
    </source>
</evidence>
<gene>
    <name evidence="2" type="ORF">ACS15_1200</name>
</gene>
<name>A0AAC9BGU1_9RALS</name>
<dbReference type="Proteomes" id="UP000077927">
    <property type="component" value="Chromosome 1"/>
</dbReference>
<keyword evidence="1" id="KW-0472">Membrane</keyword>
<dbReference type="KEGG" id="rin:ACS15_1200"/>
<dbReference type="EMBL" id="CP012605">
    <property type="protein sequence ID" value="ANH72333.1"/>
    <property type="molecule type" value="Genomic_DNA"/>
</dbReference>
<organism evidence="2 3">
    <name type="scientific">Ralstonia insidiosa</name>
    <dbReference type="NCBI Taxonomy" id="190721"/>
    <lineage>
        <taxon>Bacteria</taxon>
        <taxon>Pseudomonadati</taxon>
        <taxon>Pseudomonadota</taxon>
        <taxon>Betaproteobacteria</taxon>
        <taxon>Burkholderiales</taxon>
        <taxon>Burkholderiaceae</taxon>
        <taxon>Ralstonia</taxon>
    </lineage>
</organism>
<reference evidence="2 3" key="1">
    <citation type="submission" date="2015-09" db="EMBL/GenBank/DDBJ databases">
        <authorList>
            <person name="Xu Y."/>
            <person name="Nagy A."/>
            <person name="Liu N.T."/>
            <person name="Nou X."/>
        </authorList>
    </citation>
    <scope>NUCLEOTIDE SEQUENCE [LARGE SCALE GENOMIC DNA]</scope>
    <source>
        <strain evidence="2 3">FC1138</strain>
    </source>
</reference>
<protein>
    <submittedName>
        <fullName evidence="2">Uncharacterized protein</fullName>
    </submittedName>
</protein>
<accession>A0AAC9BGU1</accession>
<keyword evidence="1" id="KW-1133">Transmembrane helix</keyword>
<evidence type="ECO:0000256" key="1">
    <source>
        <dbReference type="SAM" id="Phobius"/>
    </source>
</evidence>
<feature type="transmembrane region" description="Helical" evidence="1">
    <location>
        <begin position="39"/>
        <end position="62"/>
    </location>
</feature>